<dbReference type="RefSeq" id="WP_139949116.1">
    <property type="nucleotide sequence ID" value="NZ_CP040899.1"/>
</dbReference>
<gene>
    <name evidence="1" type="ORF">FE251_14450</name>
</gene>
<dbReference type="InterPro" id="IPR010451">
    <property type="entry name" value="Acetoacetate_decarboxylase"/>
</dbReference>
<evidence type="ECO:0000313" key="2">
    <source>
        <dbReference type="Proteomes" id="UP000313948"/>
    </source>
</evidence>
<organism evidence="1 2">
    <name type="scientific">Georgenia wutianyii</name>
    <dbReference type="NCBI Taxonomy" id="2585135"/>
    <lineage>
        <taxon>Bacteria</taxon>
        <taxon>Bacillati</taxon>
        <taxon>Actinomycetota</taxon>
        <taxon>Actinomycetes</taxon>
        <taxon>Micrococcales</taxon>
        <taxon>Bogoriellaceae</taxon>
        <taxon>Georgenia</taxon>
    </lineage>
</organism>
<dbReference type="InterPro" id="IPR023375">
    <property type="entry name" value="ADC_dom_sf"/>
</dbReference>
<dbReference type="Pfam" id="PF06314">
    <property type="entry name" value="ADC"/>
    <property type="match status" value="1"/>
</dbReference>
<keyword evidence="2" id="KW-1185">Reference proteome</keyword>
<dbReference type="Proteomes" id="UP000313948">
    <property type="component" value="Chromosome"/>
</dbReference>
<dbReference type="SUPFAM" id="SSF160104">
    <property type="entry name" value="Acetoacetate decarboxylase-like"/>
    <property type="match status" value="1"/>
</dbReference>
<dbReference type="Gene3D" id="2.40.400.10">
    <property type="entry name" value="Acetoacetate decarboxylase-like"/>
    <property type="match status" value="1"/>
</dbReference>
<proteinExistence type="predicted"/>
<evidence type="ECO:0000313" key="1">
    <source>
        <dbReference type="EMBL" id="QDB80441.1"/>
    </source>
</evidence>
<sequence>MADDATYPPEPWHLRGRLLVSVLLVPAAQVPRLDDALPPGHRPVLLGGRVLLGVALAEYGPGGEVVYDELLTAVLTRPHGSLRAHVTIPRIWVSTGPALAGGRELWAIPKELCAVERHATASAVHADVTAEGEPVARLTARLGPRLLPGRLPLPLTTAQRGLTGRGAIVSANRVTAEVRTLRARWHFAPGGALAHLAGRRPLASVALTGADIVFGCHVCREQEVAP</sequence>
<dbReference type="EMBL" id="CP040899">
    <property type="protein sequence ID" value="QDB80441.1"/>
    <property type="molecule type" value="Genomic_DNA"/>
</dbReference>
<protein>
    <submittedName>
        <fullName evidence="1">Acetoacetate decarboxylase</fullName>
    </submittedName>
</protein>
<reference evidence="1 2" key="1">
    <citation type="submission" date="2019-05" db="EMBL/GenBank/DDBJ databases">
        <title>Georgenia *** sp. nov., and Georgenia *** sp. nov., isolated from the intestinal contents of plateau pika (Ochotona curzoniae) in the Qinghai-Tibet plateau of China.</title>
        <authorList>
            <person name="Tian Z."/>
        </authorList>
    </citation>
    <scope>NUCLEOTIDE SEQUENCE [LARGE SCALE GENOMIC DNA]</scope>
    <source>
        <strain evidence="1 2">Z294</strain>
    </source>
</reference>
<accession>A0ABX5VRZ8</accession>
<name>A0ABX5VRZ8_9MICO</name>